<dbReference type="InterPro" id="IPR045034">
    <property type="entry name" value="O-acyltransferase_WSD1-like"/>
</dbReference>
<evidence type="ECO:0000256" key="11">
    <source>
        <dbReference type="RuleBase" id="RU361241"/>
    </source>
</evidence>
<dbReference type="GO" id="GO:0005886">
    <property type="term" value="C:plasma membrane"/>
    <property type="evidence" value="ECO:0007669"/>
    <property type="project" value="TreeGrafter"/>
</dbReference>
<evidence type="ECO:0000259" key="12">
    <source>
        <dbReference type="Pfam" id="PF03007"/>
    </source>
</evidence>
<comment type="similarity">
    <text evidence="3 11">Belongs to the long-chain O-acyltransferase family.</text>
</comment>
<protein>
    <recommendedName>
        <fullName evidence="4 11">Diacylglycerol O-acyltransferase</fullName>
        <ecNumber evidence="4 11">2.3.1.20</ecNumber>
    </recommendedName>
</protein>
<organism evidence="14 15">
    <name type="scientific">Antricoccus suffuscus</name>
    <dbReference type="NCBI Taxonomy" id="1629062"/>
    <lineage>
        <taxon>Bacteria</taxon>
        <taxon>Bacillati</taxon>
        <taxon>Actinomycetota</taxon>
        <taxon>Actinomycetes</taxon>
        <taxon>Geodermatophilales</taxon>
        <taxon>Antricoccaceae</taxon>
        <taxon>Antricoccus</taxon>
    </lineage>
</organism>
<feature type="domain" description="O-acyltransferase WSD1-like N-terminal" evidence="12">
    <location>
        <begin position="4"/>
        <end position="280"/>
    </location>
</feature>
<name>A0A2T0Z8Q0_9ACTN</name>
<sequence length="495" mass="53678">MRQLSGMDAAFLSLETSNSTGHVGSISILDPSGMSEPFDLAHLTAMLEGRLGKIPMFRRRLKDVPLGLDHPFWVDDVDFDLEFHIREVGLPAPGSQKQLTDQVCRLHARPLDRKRPLWEVYLISGLEHGKIAVYMKVHHAMIDGASGVELLNVLIDLSPNPEFKDDPIPFRPRKEPSARALLAKGAIGLASRPVDALRIAGTLVRVAPTLGKAVTPFAQLLRRRRNSGDGEIIQTANNRPPETPFNGQISAHRRLGISHAALSDVRKVKSTFGTSVNDVVLAISAGALRRWLDQRGALPAEPLITMIPVSVRDESQRSSMGNKVSAMFTPLPTNISDPVKRLLACNQTTQAAKSAQAAIPPGLVDGVTNFAPPLLMARAARVAFETGLIYRLYPSNLVISNVPGPDVQAYMGGAKLEAIYPVSVILDGQGLNITVQGYRGQLNFGLLADREMVPDVDRLAAYLIDELDLLIAAADKKIAADTTHKSTPRKKSATA</sequence>
<keyword evidence="9 11" id="KW-0012">Acyltransferase</keyword>
<comment type="pathway">
    <text evidence="1 11">Glycerolipid metabolism; triacylglycerol biosynthesis.</text>
</comment>
<dbReference type="NCBIfam" id="TIGR02946">
    <property type="entry name" value="acyl_WS_DGAT"/>
    <property type="match status" value="1"/>
</dbReference>
<keyword evidence="5 11" id="KW-0444">Lipid biosynthesis</keyword>
<proteinExistence type="inferred from homology"/>
<dbReference type="PANTHER" id="PTHR31650">
    <property type="entry name" value="O-ACYLTRANSFERASE (WSD1-LIKE) FAMILY PROTEIN"/>
    <property type="match status" value="1"/>
</dbReference>
<dbReference type="PANTHER" id="PTHR31650:SF1">
    <property type="entry name" value="WAX ESTER SYNTHASE_DIACYLGLYCEROL ACYLTRANSFERASE 4-RELATED"/>
    <property type="match status" value="1"/>
</dbReference>
<dbReference type="InterPro" id="IPR004255">
    <property type="entry name" value="O-acyltransferase_WSD1_N"/>
</dbReference>
<dbReference type="Pfam" id="PF03007">
    <property type="entry name" value="WS_DGAT_cat"/>
    <property type="match status" value="1"/>
</dbReference>
<dbReference type="GO" id="GO:0071731">
    <property type="term" value="P:response to nitric oxide"/>
    <property type="evidence" value="ECO:0007669"/>
    <property type="project" value="TreeGrafter"/>
</dbReference>
<evidence type="ECO:0000259" key="13">
    <source>
        <dbReference type="Pfam" id="PF06974"/>
    </source>
</evidence>
<dbReference type="InterPro" id="IPR009721">
    <property type="entry name" value="O-acyltransferase_WSD1_C"/>
</dbReference>
<dbReference type="GO" id="GO:0006071">
    <property type="term" value="P:glycerol metabolic process"/>
    <property type="evidence" value="ECO:0007669"/>
    <property type="project" value="UniProtKB-KW"/>
</dbReference>
<dbReference type="GO" id="GO:0051701">
    <property type="term" value="P:biological process involved in interaction with host"/>
    <property type="evidence" value="ECO:0007669"/>
    <property type="project" value="TreeGrafter"/>
</dbReference>
<reference evidence="14 15" key="1">
    <citation type="submission" date="2018-03" db="EMBL/GenBank/DDBJ databases">
        <title>Genomic Encyclopedia of Archaeal and Bacterial Type Strains, Phase II (KMG-II): from individual species to whole genera.</title>
        <authorList>
            <person name="Goeker M."/>
        </authorList>
    </citation>
    <scope>NUCLEOTIDE SEQUENCE [LARGE SCALE GENOMIC DNA]</scope>
    <source>
        <strain evidence="14 15">DSM 100065</strain>
    </source>
</reference>
<accession>A0A2T0Z8Q0</accession>
<gene>
    <name evidence="14" type="ORF">CLV47_1262</name>
</gene>
<keyword evidence="7 11" id="KW-0319">Glycerol metabolism</keyword>
<evidence type="ECO:0000256" key="4">
    <source>
        <dbReference type="ARBA" id="ARBA00013244"/>
    </source>
</evidence>
<evidence type="ECO:0000256" key="2">
    <source>
        <dbReference type="ARBA" id="ARBA00005189"/>
    </source>
</evidence>
<dbReference type="RefSeq" id="WP_146135468.1">
    <property type="nucleotide sequence ID" value="NZ_PVUE01000026.1"/>
</dbReference>
<dbReference type="Gene3D" id="3.30.559.10">
    <property type="entry name" value="Chloramphenicol acetyltransferase-like domain"/>
    <property type="match status" value="1"/>
</dbReference>
<evidence type="ECO:0000256" key="7">
    <source>
        <dbReference type="ARBA" id="ARBA00022798"/>
    </source>
</evidence>
<dbReference type="EMBL" id="PVUE01000026">
    <property type="protein sequence ID" value="PRZ32729.1"/>
    <property type="molecule type" value="Genomic_DNA"/>
</dbReference>
<dbReference type="SUPFAM" id="SSF52777">
    <property type="entry name" value="CoA-dependent acyltransferases"/>
    <property type="match status" value="2"/>
</dbReference>
<evidence type="ECO:0000256" key="1">
    <source>
        <dbReference type="ARBA" id="ARBA00004771"/>
    </source>
</evidence>
<evidence type="ECO:0000256" key="6">
    <source>
        <dbReference type="ARBA" id="ARBA00022679"/>
    </source>
</evidence>
<feature type="domain" description="O-acyltransferase WSD1 C-terminal" evidence="13">
    <location>
        <begin position="320"/>
        <end position="470"/>
    </location>
</feature>
<dbReference type="UniPathway" id="UPA00282"/>
<keyword evidence="6 11" id="KW-0808">Transferase</keyword>
<dbReference type="GO" id="GO:0001666">
    <property type="term" value="P:response to hypoxia"/>
    <property type="evidence" value="ECO:0007669"/>
    <property type="project" value="TreeGrafter"/>
</dbReference>
<evidence type="ECO:0000256" key="3">
    <source>
        <dbReference type="ARBA" id="ARBA00009587"/>
    </source>
</evidence>
<keyword evidence="8 11" id="KW-0443">Lipid metabolism</keyword>
<evidence type="ECO:0000256" key="10">
    <source>
        <dbReference type="ARBA" id="ARBA00048109"/>
    </source>
</evidence>
<dbReference type="GO" id="GO:0004144">
    <property type="term" value="F:diacylglycerol O-acyltransferase activity"/>
    <property type="evidence" value="ECO:0007669"/>
    <property type="project" value="UniProtKB-EC"/>
</dbReference>
<dbReference type="EC" id="2.3.1.20" evidence="4 11"/>
<evidence type="ECO:0000313" key="15">
    <source>
        <dbReference type="Proteomes" id="UP000237752"/>
    </source>
</evidence>
<dbReference type="InterPro" id="IPR023213">
    <property type="entry name" value="CAT-like_dom_sf"/>
</dbReference>
<dbReference type="OrthoDB" id="9810950at2"/>
<dbReference type="AlphaFoldDB" id="A0A2T0Z8Q0"/>
<dbReference type="Gene3D" id="3.30.559.30">
    <property type="entry name" value="Nonribosomal peptide synthetase, condensation domain"/>
    <property type="match status" value="1"/>
</dbReference>
<evidence type="ECO:0000256" key="5">
    <source>
        <dbReference type="ARBA" id="ARBA00022516"/>
    </source>
</evidence>
<keyword evidence="15" id="KW-1185">Reference proteome</keyword>
<dbReference type="InterPro" id="IPR014292">
    <property type="entry name" value="Acyl_transf_WS/DGAT"/>
</dbReference>
<dbReference type="Proteomes" id="UP000237752">
    <property type="component" value="Unassembled WGS sequence"/>
</dbReference>
<comment type="caution">
    <text evidence="14">The sequence shown here is derived from an EMBL/GenBank/DDBJ whole genome shotgun (WGS) entry which is preliminary data.</text>
</comment>
<comment type="pathway">
    <text evidence="2">Lipid metabolism.</text>
</comment>
<evidence type="ECO:0000256" key="8">
    <source>
        <dbReference type="ARBA" id="ARBA00023098"/>
    </source>
</evidence>
<evidence type="ECO:0000313" key="14">
    <source>
        <dbReference type="EMBL" id="PRZ32729.1"/>
    </source>
</evidence>
<dbReference type="GO" id="GO:0019432">
    <property type="term" value="P:triglyceride biosynthetic process"/>
    <property type="evidence" value="ECO:0007669"/>
    <property type="project" value="UniProtKB-UniPathway"/>
</dbReference>
<evidence type="ECO:0000256" key="9">
    <source>
        <dbReference type="ARBA" id="ARBA00023315"/>
    </source>
</evidence>
<comment type="catalytic activity">
    <reaction evidence="10 11">
        <text>an acyl-CoA + a 1,2-diacyl-sn-glycerol = a triacyl-sn-glycerol + CoA</text>
        <dbReference type="Rhea" id="RHEA:10868"/>
        <dbReference type="ChEBI" id="CHEBI:17815"/>
        <dbReference type="ChEBI" id="CHEBI:57287"/>
        <dbReference type="ChEBI" id="CHEBI:58342"/>
        <dbReference type="ChEBI" id="CHEBI:64615"/>
        <dbReference type="EC" id="2.3.1.20"/>
    </reaction>
</comment>
<dbReference type="Pfam" id="PF06974">
    <property type="entry name" value="WS_DGAT_C"/>
    <property type="match status" value="1"/>
</dbReference>